<dbReference type="Gene3D" id="1.10.4160.10">
    <property type="entry name" value="Hydantoin permease"/>
    <property type="match status" value="1"/>
</dbReference>
<feature type="transmembrane region" description="Helical" evidence="8">
    <location>
        <begin position="374"/>
        <end position="395"/>
    </location>
</feature>
<feature type="transmembrane region" description="Helical" evidence="8">
    <location>
        <begin position="481"/>
        <end position="500"/>
    </location>
</feature>
<dbReference type="AlphaFoldDB" id="A0AAW0FR72"/>
<dbReference type="InterPro" id="IPR026030">
    <property type="entry name" value="Pur-cyt_permease_Fcy2/21/22"/>
</dbReference>
<feature type="transmembrane region" description="Helical" evidence="8">
    <location>
        <begin position="144"/>
        <end position="165"/>
    </location>
</feature>
<comment type="caution">
    <text evidence="9">The sequence shown here is derived from an EMBL/GenBank/DDBJ whole genome shotgun (WGS) entry which is preliminary data.</text>
</comment>
<evidence type="ECO:0000313" key="9">
    <source>
        <dbReference type="EMBL" id="KAK7683805.1"/>
    </source>
</evidence>
<name>A0AAW0FR72_9APHY</name>
<feature type="transmembrane region" description="Helical" evidence="8">
    <location>
        <begin position="72"/>
        <end position="97"/>
    </location>
</feature>
<evidence type="ECO:0000256" key="7">
    <source>
        <dbReference type="PIRNR" id="PIRNR002744"/>
    </source>
</evidence>
<dbReference type="GO" id="GO:0005886">
    <property type="term" value="C:plasma membrane"/>
    <property type="evidence" value="ECO:0007669"/>
    <property type="project" value="TreeGrafter"/>
</dbReference>
<feature type="transmembrane region" description="Helical" evidence="8">
    <location>
        <begin position="235"/>
        <end position="260"/>
    </location>
</feature>
<keyword evidence="3 7" id="KW-0813">Transport</keyword>
<dbReference type="EMBL" id="JASBNA010000029">
    <property type="protein sequence ID" value="KAK7683805.1"/>
    <property type="molecule type" value="Genomic_DNA"/>
</dbReference>
<evidence type="ECO:0000313" key="10">
    <source>
        <dbReference type="Proteomes" id="UP001385951"/>
    </source>
</evidence>
<feature type="transmembrane region" description="Helical" evidence="8">
    <location>
        <begin position="280"/>
        <end position="307"/>
    </location>
</feature>
<evidence type="ECO:0000256" key="1">
    <source>
        <dbReference type="ARBA" id="ARBA00004141"/>
    </source>
</evidence>
<dbReference type="PIRSF" id="PIRSF002744">
    <property type="entry name" value="Pur-cyt_permease"/>
    <property type="match status" value="1"/>
</dbReference>
<feature type="transmembrane region" description="Helical" evidence="8">
    <location>
        <begin position="442"/>
        <end position="461"/>
    </location>
</feature>
<evidence type="ECO:0000256" key="4">
    <source>
        <dbReference type="ARBA" id="ARBA00022692"/>
    </source>
</evidence>
<feature type="transmembrane region" description="Helical" evidence="8">
    <location>
        <begin position="177"/>
        <end position="200"/>
    </location>
</feature>
<sequence>MTPTLADEKSSSFVTDEKALETEVSEEPIVEADKTSLLDKVTQWLSRWGVETQGITPTSEEERTDKRMYQMFFVWFAANVNILTFGAGSVGPAVFGLGQRTSCLTILVVDLIACAFPAFFAVFGPKLGTRAMVQSRFSWGYYGAIIPSILNVVSMEGYLVINCIVGGQALASLSDHLSAALGIVIIGLISCAVTFCGYKVLHWYELLVWVPNVIAFVVMLGVGGKQLTQTPVTDAVPASAGSILTFGAALAVTVIAWSTITPDNGVYHDCRASAFRTFIYAYLGLFVASFPVHIIGAAFTAAAPYVTTWQEGLGNGNDVGGLVGAILAPAGGFGKFLLVLLALSTPSACAPTLYTVCTSFMTISTVFAKIPRSIIAVVSTAILIPVAIVGATHFYATFVQILSFIGYWLAPFTAIVITEHILFRKMKWANYDVLRCWNKPALLPSCLPALITFAITIGVVVLCMEQEWWTGPVAKAGTGDIAMIVGFIVASGTFALLRSLELHLRSRKTDVSI</sequence>
<keyword evidence="10" id="KW-1185">Reference proteome</keyword>
<gene>
    <name evidence="9" type="ORF">QCA50_013181</name>
</gene>
<protein>
    <recommendedName>
        <fullName evidence="11">Purine-cytosine permease</fullName>
    </recommendedName>
</protein>
<evidence type="ECO:0000256" key="2">
    <source>
        <dbReference type="ARBA" id="ARBA00008974"/>
    </source>
</evidence>
<feature type="transmembrane region" description="Helical" evidence="8">
    <location>
        <begin position="319"/>
        <end position="344"/>
    </location>
</feature>
<dbReference type="PANTHER" id="PTHR31806">
    <property type="entry name" value="PURINE-CYTOSINE PERMEASE FCY2-RELATED"/>
    <property type="match status" value="1"/>
</dbReference>
<accession>A0AAW0FR72</accession>
<evidence type="ECO:0000256" key="8">
    <source>
        <dbReference type="SAM" id="Phobius"/>
    </source>
</evidence>
<evidence type="ECO:0000256" key="5">
    <source>
        <dbReference type="ARBA" id="ARBA00022989"/>
    </source>
</evidence>
<proteinExistence type="inferred from homology"/>
<keyword evidence="4 8" id="KW-0812">Transmembrane</keyword>
<dbReference type="GO" id="GO:0022857">
    <property type="term" value="F:transmembrane transporter activity"/>
    <property type="evidence" value="ECO:0007669"/>
    <property type="project" value="InterPro"/>
</dbReference>
<dbReference type="InterPro" id="IPR001248">
    <property type="entry name" value="Pur-cyt_permease"/>
</dbReference>
<keyword evidence="5 8" id="KW-1133">Transmembrane helix</keyword>
<feature type="transmembrane region" description="Helical" evidence="8">
    <location>
        <begin position="401"/>
        <end position="422"/>
    </location>
</feature>
<evidence type="ECO:0008006" key="11">
    <source>
        <dbReference type="Google" id="ProtNLM"/>
    </source>
</evidence>
<evidence type="ECO:0000256" key="3">
    <source>
        <dbReference type="ARBA" id="ARBA00022448"/>
    </source>
</evidence>
<dbReference type="Proteomes" id="UP001385951">
    <property type="component" value="Unassembled WGS sequence"/>
</dbReference>
<organism evidence="9 10">
    <name type="scientific">Cerrena zonata</name>
    <dbReference type="NCBI Taxonomy" id="2478898"/>
    <lineage>
        <taxon>Eukaryota</taxon>
        <taxon>Fungi</taxon>
        <taxon>Dikarya</taxon>
        <taxon>Basidiomycota</taxon>
        <taxon>Agaricomycotina</taxon>
        <taxon>Agaricomycetes</taxon>
        <taxon>Polyporales</taxon>
        <taxon>Cerrenaceae</taxon>
        <taxon>Cerrena</taxon>
    </lineage>
</organism>
<reference evidence="9 10" key="1">
    <citation type="submission" date="2022-09" db="EMBL/GenBank/DDBJ databases">
        <authorList>
            <person name="Palmer J.M."/>
        </authorList>
    </citation>
    <scope>NUCLEOTIDE SEQUENCE [LARGE SCALE GENOMIC DNA]</scope>
    <source>
        <strain evidence="9 10">DSM 7382</strain>
    </source>
</reference>
<dbReference type="Pfam" id="PF02133">
    <property type="entry name" value="Transp_cyt_pur"/>
    <property type="match status" value="1"/>
</dbReference>
<keyword evidence="6 7" id="KW-0472">Membrane</keyword>
<feature type="transmembrane region" description="Helical" evidence="8">
    <location>
        <begin position="206"/>
        <end position="223"/>
    </location>
</feature>
<comment type="similarity">
    <text evidence="2 7">Belongs to the purine-cytosine permease (2.A.39) family.</text>
</comment>
<comment type="subcellular location">
    <subcellularLocation>
        <location evidence="1">Membrane</location>
        <topology evidence="1">Multi-pass membrane protein</topology>
    </subcellularLocation>
</comment>
<evidence type="ECO:0000256" key="6">
    <source>
        <dbReference type="ARBA" id="ARBA00023136"/>
    </source>
</evidence>
<feature type="transmembrane region" description="Helical" evidence="8">
    <location>
        <begin position="104"/>
        <end position="124"/>
    </location>
</feature>
<dbReference type="PANTHER" id="PTHR31806:SF5">
    <property type="entry name" value="PURINE-CYTOSINE PERMEASE FCY21"/>
    <property type="match status" value="1"/>
</dbReference>